<keyword evidence="7 14" id="KW-0812">Transmembrane</keyword>
<evidence type="ECO:0000256" key="4">
    <source>
        <dbReference type="ARBA" id="ARBA00012438"/>
    </source>
</evidence>
<evidence type="ECO:0000256" key="14">
    <source>
        <dbReference type="SAM" id="Phobius"/>
    </source>
</evidence>
<evidence type="ECO:0000256" key="9">
    <source>
        <dbReference type="ARBA" id="ARBA00022777"/>
    </source>
</evidence>
<dbReference type="Pfam" id="PF00512">
    <property type="entry name" value="HisKA"/>
    <property type="match status" value="1"/>
</dbReference>
<dbReference type="PROSITE" id="PS50109">
    <property type="entry name" value="HIS_KIN"/>
    <property type="match status" value="1"/>
</dbReference>
<gene>
    <name evidence="16" type="ORF">GMA12_15980</name>
</gene>
<accession>A0A6N8GR21</accession>
<dbReference type="InterPro" id="IPR025201">
    <property type="entry name" value="KdpD_TM"/>
</dbReference>
<dbReference type="RefSeq" id="WP_156270505.1">
    <property type="nucleotide sequence ID" value="NZ_WOGU01000016.1"/>
</dbReference>
<dbReference type="SMART" id="SM00387">
    <property type="entry name" value="HATPase_c"/>
    <property type="match status" value="1"/>
</dbReference>
<keyword evidence="5" id="KW-0597">Phosphoprotein</keyword>
<dbReference type="Gene3D" id="1.10.287.130">
    <property type="match status" value="1"/>
</dbReference>
<dbReference type="SMART" id="SM00388">
    <property type="entry name" value="HisKA"/>
    <property type="match status" value="1"/>
</dbReference>
<keyword evidence="12" id="KW-0902">Two-component regulatory system</keyword>
<dbReference type="PRINTS" id="PR00344">
    <property type="entry name" value="BCTRLSENSOR"/>
</dbReference>
<sequence>MSKLVHSSPALAAIQLRGLGRGRVVAGSVLAVVLPVVVQGLLMAVWEANLATASLVQLTGAVAVALVGGIVPGLLAALWSSLLLNYFMVDPTGSLLIHDAATVVSLVCFVVVSGAVAVVVDASARRLAQARRAGAEAAVLNRLAMVVVAAEDPVLSLLEQAREVFALGGVALFARSESVRGGSGDGPRWELWGAAGQAPATPGDGQVETVDERTLLVLGGRELSAGERKLLKAFTAQIIAVRDRQQLVVSRRENQVLAQDNKMRTSILQAVSHDLRTPLAGIRLAVSSLLSPQARFGPAQQRELLETTQDYAEQLEVMVENLLDMSRITGQAVGAVLGPLQWQDVLPGALRSVPADAVDLEVAASAPAVIADAGLLERVIANLAENAARHAPDSRITLVARDPVEADGASMGELRVVDTGSQPVPEDLEELFVPFQRFDDTGGLPGVGLGLAVARGLAEAMGGTLHAERTPGGGLTMVLRLPTAALQPSGPVQEAGR</sequence>
<dbReference type="InterPro" id="IPR036890">
    <property type="entry name" value="HATPase_C_sf"/>
</dbReference>
<dbReference type="GO" id="GO:0000155">
    <property type="term" value="F:phosphorelay sensor kinase activity"/>
    <property type="evidence" value="ECO:0007669"/>
    <property type="project" value="InterPro"/>
</dbReference>
<evidence type="ECO:0000313" key="16">
    <source>
        <dbReference type="EMBL" id="MUN64622.1"/>
    </source>
</evidence>
<feature type="transmembrane region" description="Helical" evidence="14">
    <location>
        <begin position="100"/>
        <end position="122"/>
    </location>
</feature>
<dbReference type="InterPro" id="IPR036097">
    <property type="entry name" value="HisK_dim/P_sf"/>
</dbReference>
<proteinExistence type="predicted"/>
<evidence type="ECO:0000259" key="15">
    <source>
        <dbReference type="PROSITE" id="PS50109"/>
    </source>
</evidence>
<feature type="domain" description="Histidine kinase" evidence="15">
    <location>
        <begin position="270"/>
        <end position="485"/>
    </location>
</feature>
<dbReference type="InterPro" id="IPR052023">
    <property type="entry name" value="Histidine_kinase_KdpD"/>
</dbReference>
<dbReference type="SUPFAM" id="SSF47384">
    <property type="entry name" value="Homodimeric domain of signal transducing histidine kinase"/>
    <property type="match status" value="1"/>
</dbReference>
<dbReference type="Gene3D" id="1.20.120.620">
    <property type="entry name" value="Backbone structure of the membrane domain of e. Coli histidine kinase receptor kdpd"/>
    <property type="match status" value="1"/>
</dbReference>
<dbReference type="InterPro" id="IPR003661">
    <property type="entry name" value="HisK_dim/P_dom"/>
</dbReference>
<evidence type="ECO:0000256" key="10">
    <source>
        <dbReference type="ARBA" id="ARBA00022840"/>
    </source>
</evidence>
<evidence type="ECO:0000256" key="5">
    <source>
        <dbReference type="ARBA" id="ARBA00022553"/>
    </source>
</evidence>
<comment type="subcellular location">
    <subcellularLocation>
        <location evidence="3">Cell membrane</location>
    </subcellularLocation>
    <subcellularLocation>
        <location evidence="2">Membrane</location>
        <topology evidence="2">Multi-pass membrane protein</topology>
    </subcellularLocation>
</comment>
<evidence type="ECO:0000256" key="2">
    <source>
        <dbReference type="ARBA" id="ARBA00004141"/>
    </source>
</evidence>
<protein>
    <recommendedName>
        <fullName evidence="4">histidine kinase</fullName>
        <ecNumber evidence="4">2.7.13.3</ecNumber>
    </recommendedName>
</protein>
<dbReference type="InterPro" id="IPR003594">
    <property type="entry name" value="HATPase_dom"/>
</dbReference>
<keyword evidence="17" id="KW-1185">Reference proteome</keyword>
<feature type="transmembrane region" description="Helical" evidence="14">
    <location>
        <begin position="58"/>
        <end position="80"/>
    </location>
</feature>
<keyword evidence="9" id="KW-0418">Kinase</keyword>
<feature type="transmembrane region" description="Helical" evidence="14">
    <location>
        <begin position="24"/>
        <end position="46"/>
    </location>
</feature>
<keyword evidence="6" id="KW-0808">Transferase</keyword>
<dbReference type="EMBL" id="WOGU01000016">
    <property type="protein sequence ID" value="MUN64622.1"/>
    <property type="molecule type" value="Genomic_DNA"/>
</dbReference>
<dbReference type="Proteomes" id="UP000436989">
    <property type="component" value="Unassembled WGS sequence"/>
</dbReference>
<name>A0A6N8GR21_9MICC</name>
<evidence type="ECO:0000256" key="12">
    <source>
        <dbReference type="ARBA" id="ARBA00023012"/>
    </source>
</evidence>
<keyword evidence="13 14" id="KW-0472">Membrane</keyword>
<dbReference type="PANTHER" id="PTHR45569">
    <property type="entry name" value="SENSOR PROTEIN KDPD"/>
    <property type="match status" value="1"/>
</dbReference>
<evidence type="ECO:0000256" key="13">
    <source>
        <dbReference type="ARBA" id="ARBA00023136"/>
    </source>
</evidence>
<keyword evidence="11 14" id="KW-1133">Transmembrane helix</keyword>
<evidence type="ECO:0000256" key="1">
    <source>
        <dbReference type="ARBA" id="ARBA00000085"/>
    </source>
</evidence>
<evidence type="ECO:0000313" key="17">
    <source>
        <dbReference type="Proteomes" id="UP000436989"/>
    </source>
</evidence>
<keyword evidence="8" id="KW-0547">Nucleotide-binding</keyword>
<dbReference type="GO" id="GO:0005886">
    <property type="term" value="C:plasma membrane"/>
    <property type="evidence" value="ECO:0007669"/>
    <property type="project" value="UniProtKB-SubCell"/>
</dbReference>
<comment type="catalytic activity">
    <reaction evidence="1">
        <text>ATP + protein L-histidine = ADP + protein N-phospho-L-histidine.</text>
        <dbReference type="EC" id="2.7.13.3"/>
    </reaction>
</comment>
<evidence type="ECO:0000256" key="8">
    <source>
        <dbReference type="ARBA" id="ARBA00022741"/>
    </source>
</evidence>
<dbReference type="Pfam" id="PF02518">
    <property type="entry name" value="HATPase_c"/>
    <property type="match status" value="1"/>
</dbReference>
<dbReference type="SUPFAM" id="SSF55874">
    <property type="entry name" value="ATPase domain of HSP90 chaperone/DNA topoisomerase II/histidine kinase"/>
    <property type="match status" value="1"/>
</dbReference>
<dbReference type="Gene3D" id="3.30.565.10">
    <property type="entry name" value="Histidine kinase-like ATPase, C-terminal domain"/>
    <property type="match status" value="1"/>
</dbReference>
<dbReference type="GO" id="GO:0005524">
    <property type="term" value="F:ATP binding"/>
    <property type="evidence" value="ECO:0007669"/>
    <property type="project" value="UniProtKB-KW"/>
</dbReference>
<dbReference type="Pfam" id="PF13493">
    <property type="entry name" value="DUF4118"/>
    <property type="match status" value="1"/>
</dbReference>
<evidence type="ECO:0000256" key="7">
    <source>
        <dbReference type="ARBA" id="ARBA00022692"/>
    </source>
</evidence>
<keyword evidence="10" id="KW-0067">ATP-binding</keyword>
<organism evidence="16 17">
    <name type="scientific">Kocuria sediminis</name>
    <dbReference type="NCBI Taxonomy" id="1038857"/>
    <lineage>
        <taxon>Bacteria</taxon>
        <taxon>Bacillati</taxon>
        <taxon>Actinomycetota</taxon>
        <taxon>Actinomycetes</taxon>
        <taxon>Micrococcales</taxon>
        <taxon>Micrococcaceae</taxon>
        <taxon>Kocuria</taxon>
    </lineage>
</organism>
<dbReference type="InterPro" id="IPR005467">
    <property type="entry name" value="His_kinase_dom"/>
</dbReference>
<dbReference type="CDD" id="cd00082">
    <property type="entry name" value="HisKA"/>
    <property type="match status" value="1"/>
</dbReference>
<evidence type="ECO:0000256" key="11">
    <source>
        <dbReference type="ARBA" id="ARBA00022989"/>
    </source>
</evidence>
<dbReference type="EC" id="2.7.13.3" evidence="4"/>
<dbReference type="AlphaFoldDB" id="A0A6N8GR21"/>
<comment type="caution">
    <text evidence="16">The sequence shown here is derived from an EMBL/GenBank/DDBJ whole genome shotgun (WGS) entry which is preliminary data.</text>
</comment>
<evidence type="ECO:0000256" key="3">
    <source>
        <dbReference type="ARBA" id="ARBA00004236"/>
    </source>
</evidence>
<dbReference type="InterPro" id="IPR038318">
    <property type="entry name" value="KdpD_sf"/>
</dbReference>
<dbReference type="InterPro" id="IPR004358">
    <property type="entry name" value="Sig_transdc_His_kin-like_C"/>
</dbReference>
<dbReference type="PANTHER" id="PTHR45569:SF1">
    <property type="entry name" value="SENSOR PROTEIN KDPD"/>
    <property type="match status" value="1"/>
</dbReference>
<reference evidence="16 17" key="1">
    <citation type="submission" date="2019-12" db="EMBL/GenBank/DDBJ databases">
        <authorList>
            <person name="Shi Y."/>
        </authorList>
    </citation>
    <scope>NUCLEOTIDE SEQUENCE [LARGE SCALE GENOMIC DNA]</scope>
    <source>
        <strain evidence="16 17">JCM 17929</strain>
    </source>
</reference>
<evidence type="ECO:0000256" key="6">
    <source>
        <dbReference type="ARBA" id="ARBA00022679"/>
    </source>
</evidence>